<accession>A0A9P0FZD1</accession>
<dbReference type="GO" id="GO:0030145">
    <property type="term" value="F:manganese ion binding"/>
    <property type="evidence" value="ECO:0007669"/>
    <property type="project" value="InterPro"/>
</dbReference>
<dbReference type="GO" id="GO:0070006">
    <property type="term" value="F:metalloaminopeptidase activity"/>
    <property type="evidence" value="ECO:0007669"/>
    <property type="project" value="InterPro"/>
</dbReference>
<sequence length="162" mass="17727">MYVLGKECLVIFIKYGILLATGGGAFGCFTNNDNLWSIVQQAGAHTGDRAWRLPLWNYYHRQITDDPAVDLRNQGSGKATPCIGAAFLRNFVCGEWVHMDITGVGKVSHAGAPYLAPRRMSGRPARTLARTLEHIADACANANANANATPKRKPESDQKDRQ</sequence>
<dbReference type="InterPro" id="IPR011356">
    <property type="entry name" value="Leucine_aapep/pepB"/>
</dbReference>
<keyword evidence="8" id="KW-1185">Reference proteome</keyword>
<evidence type="ECO:0000259" key="6">
    <source>
        <dbReference type="Pfam" id="PF00883"/>
    </source>
</evidence>
<evidence type="ECO:0000313" key="7">
    <source>
        <dbReference type="EMBL" id="CAH0752307.1"/>
    </source>
</evidence>
<dbReference type="EMBL" id="OU893349">
    <property type="protein sequence ID" value="CAH0752307.1"/>
    <property type="molecule type" value="Genomic_DNA"/>
</dbReference>
<dbReference type="Pfam" id="PF00883">
    <property type="entry name" value="Peptidase_M17"/>
    <property type="match status" value="1"/>
</dbReference>
<reference evidence="7" key="2">
    <citation type="submission" date="2022-10" db="EMBL/GenBank/DDBJ databases">
        <authorList>
            <consortium name="ENA_rothamsted_submissions"/>
            <consortium name="culmorum"/>
            <person name="King R."/>
        </authorList>
    </citation>
    <scope>NUCLEOTIDE SEQUENCE</scope>
</reference>
<feature type="region of interest" description="Disordered" evidence="5">
    <location>
        <begin position="141"/>
        <end position="162"/>
    </location>
</feature>
<dbReference type="SUPFAM" id="SSF53187">
    <property type="entry name" value="Zn-dependent exopeptidases"/>
    <property type="match status" value="1"/>
</dbReference>
<evidence type="ECO:0000256" key="1">
    <source>
        <dbReference type="ARBA" id="ARBA00009528"/>
    </source>
</evidence>
<feature type="compositionally biased region" description="Basic and acidic residues" evidence="5">
    <location>
        <begin position="152"/>
        <end position="162"/>
    </location>
</feature>
<reference evidence="7" key="1">
    <citation type="submission" date="2021-12" db="EMBL/GenBank/DDBJ databases">
        <authorList>
            <person name="King R."/>
        </authorList>
    </citation>
    <scope>NUCLEOTIDE SEQUENCE</scope>
</reference>
<feature type="domain" description="Cytosol aminopeptidase" evidence="6">
    <location>
        <begin position="17"/>
        <end position="128"/>
    </location>
</feature>
<dbReference type="Proteomes" id="UP001153714">
    <property type="component" value="Chromosome 18"/>
</dbReference>
<evidence type="ECO:0000256" key="2">
    <source>
        <dbReference type="ARBA" id="ARBA00022438"/>
    </source>
</evidence>
<dbReference type="PANTHER" id="PTHR11963">
    <property type="entry name" value="LEUCINE AMINOPEPTIDASE-RELATED"/>
    <property type="match status" value="1"/>
</dbReference>
<keyword evidence="3" id="KW-0645">Protease</keyword>
<protein>
    <recommendedName>
        <fullName evidence="6">Cytosol aminopeptidase domain-containing protein</fullName>
    </recommendedName>
</protein>
<keyword evidence="2" id="KW-0031">Aminopeptidase</keyword>
<dbReference type="InterPro" id="IPR000819">
    <property type="entry name" value="Peptidase_M17_C"/>
</dbReference>
<keyword evidence="4" id="KW-0378">Hydrolase</keyword>
<comment type="similarity">
    <text evidence="1">Belongs to the peptidase M17 family.</text>
</comment>
<name>A0A9P0FZD1_9NEOP</name>
<evidence type="ECO:0000256" key="4">
    <source>
        <dbReference type="ARBA" id="ARBA00022801"/>
    </source>
</evidence>
<organism evidence="7 8">
    <name type="scientific">Diatraea saccharalis</name>
    <name type="common">sugarcane borer</name>
    <dbReference type="NCBI Taxonomy" id="40085"/>
    <lineage>
        <taxon>Eukaryota</taxon>
        <taxon>Metazoa</taxon>
        <taxon>Ecdysozoa</taxon>
        <taxon>Arthropoda</taxon>
        <taxon>Hexapoda</taxon>
        <taxon>Insecta</taxon>
        <taxon>Pterygota</taxon>
        <taxon>Neoptera</taxon>
        <taxon>Endopterygota</taxon>
        <taxon>Lepidoptera</taxon>
        <taxon>Glossata</taxon>
        <taxon>Ditrysia</taxon>
        <taxon>Pyraloidea</taxon>
        <taxon>Crambidae</taxon>
        <taxon>Crambinae</taxon>
        <taxon>Diatraea</taxon>
    </lineage>
</organism>
<evidence type="ECO:0000256" key="5">
    <source>
        <dbReference type="SAM" id="MobiDB-lite"/>
    </source>
</evidence>
<proteinExistence type="inferred from homology"/>
<dbReference type="OrthoDB" id="412814at2759"/>
<evidence type="ECO:0000313" key="8">
    <source>
        <dbReference type="Proteomes" id="UP001153714"/>
    </source>
</evidence>
<dbReference type="PROSITE" id="PS51257">
    <property type="entry name" value="PROKAR_LIPOPROTEIN"/>
    <property type="match status" value="1"/>
</dbReference>
<gene>
    <name evidence="7" type="ORF">DIATSA_LOCUS5426</name>
</gene>
<dbReference type="GO" id="GO:0006508">
    <property type="term" value="P:proteolysis"/>
    <property type="evidence" value="ECO:0007669"/>
    <property type="project" value="UniProtKB-KW"/>
</dbReference>
<dbReference type="PANTHER" id="PTHR11963:SF16">
    <property type="entry name" value="CYTOSOL AMINOPEPTIDASE"/>
    <property type="match status" value="1"/>
</dbReference>
<dbReference type="Gene3D" id="3.40.630.10">
    <property type="entry name" value="Zn peptidases"/>
    <property type="match status" value="1"/>
</dbReference>
<dbReference type="GO" id="GO:0005737">
    <property type="term" value="C:cytoplasm"/>
    <property type="evidence" value="ECO:0007669"/>
    <property type="project" value="InterPro"/>
</dbReference>
<dbReference type="AlphaFoldDB" id="A0A9P0FZD1"/>
<evidence type="ECO:0000256" key="3">
    <source>
        <dbReference type="ARBA" id="ARBA00022670"/>
    </source>
</evidence>